<protein>
    <submittedName>
        <fullName evidence="1">Uncharacterized protein</fullName>
    </submittedName>
</protein>
<organism evidence="1">
    <name type="scientific">marine sediment metagenome</name>
    <dbReference type="NCBI Taxonomy" id="412755"/>
    <lineage>
        <taxon>unclassified sequences</taxon>
        <taxon>metagenomes</taxon>
        <taxon>ecological metagenomes</taxon>
    </lineage>
</organism>
<proteinExistence type="predicted"/>
<name>A0A0F9RG69_9ZZZZ</name>
<dbReference type="AlphaFoldDB" id="A0A0F9RG69"/>
<gene>
    <name evidence="1" type="ORF">LCGC14_0650390</name>
</gene>
<reference evidence="1" key="1">
    <citation type="journal article" date="2015" name="Nature">
        <title>Complex archaea that bridge the gap between prokaryotes and eukaryotes.</title>
        <authorList>
            <person name="Spang A."/>
            <person name="Saw J.H."/>
            <person name="Jorgensen S.L."/>
            <person name="Zaremba-Niedzwiedzka K."/>
            <person name="Martijn J."/>
            <person name="Lind A.E."/>
            <person name="van Eijk R."/>
            <person name="Schleper C."/>
            <person name="Guy L."/>
            <person name="Ettema T.J."/>
        </authorList>
    </citation>
    <scope>NUCLEOTIDE SEQUENCE</scope>
</reference>
<accession>A0A0F9RG69</accession>
<evidence type="ECO:0000313" key="1">
    <source>
        <dbReference type="EMBL" id="KKN48672.1"/>
    </source>
</evidence>
<sequence>MHTITHEKNAQAAYDRIADTQQHLRRHGPALCDLFNIFDAPCGFDALCDLHGAFSRQHPDAFTIKVALKEIKEALAQQTSQATDYIARDRDFDASATLRWHGARISELHARFQYAG</sequence>
<dbReference type="EMBL" id="LAZR01001209">
    <property type="protein sequence ID" value="KKN48672.1"/>
    <property type="molecule type" value="Genomic_DNA"/>
</dbReference>
<comment type="caution">
    <text evidence="1">The sequence shown here is derived from an EMBL/GenBank/DDBJ whole genome shotgun (WGS) entry which is preliminary data.</text>
</comment>